<dbReference type="RefSeq" id="WP_176066045.1">
    <property type="nucleotide sequence ID" value="NZ_BJTG01000006.1"/>
</dbReference>
<keyword evidence="9" id="KW-0234">DNA repair</keyword>
<name>A0A7I9VPA7_9BACT</name>
<keyword evidence="6" id="KW-0269">Exonuclease</keyword>
<evidence type="ECO:0000256" key="3">
    <source>
        <dbReference type="ARBA" id="ARBA00022763"/>
    </source>
</evidence>
<evidence type="ECO:0000313" key="11">
    <source>
        <dbReference type="EMBL" id="GEJ57959.1"/>
    </source>
</evidence>
<reference evidence="12" key="1">
    <citation type="journal article" date="2020" name="Appl. Environ. Microbiol.">
        <title>Diazotrophic Anaeromyxobacter Isolates from Soils.</title>
        <authorList>
            <person name="Masuda Y."/>
            <person name="Yamanaka H."/>
            <person name="Xu Z.X."/>
            <person name="Shiratori Y."/>
            <person name="Aono T."/>
            <person name="Amachi S."/>
            <person name="Senoo K."/>
            <person name="Itoh H."/>
        </authorList>
    </citation>
    <scope>NUCLEOTIDE SEQUENCE [LARGE SCALE GENOMIC DNA]</scope>
    <source>
        <strain evidence="12">R267</strain>
    </source>
</reference>
<gene>
    <name evidence="11" type="ORF">AMYX_27000</name>
</gene>
<evidence type="ECO:0000259" key="10">
    <source>
        <dbReference type="PROSITE" id="PS51217"/>
    </source>
</evidence>
<organism evidence="11 12">
    <name type="scientific">Anaeromyxobacter diazotrophicus</name>
    <dbReference type="NCBI Taxonomy" id="2590199"/>
    <lineage>
        <taxon>Bacteria</taxon>
        <taxon>Pseudomonadati</taxon>
        <taxon>Myxococcota</taxon>
        <taxon>Myxococcia</taxon>
        <taxon>Myxococcales</taxon>
        <taxon>Cystobacterineae</taxon>
        <taxon>Anaeromyxobacteraceae</taxon>
        <taxon>Anaeromyxobacter</taxon>
    </lineage>
</organism>
<protein>
    <recommendedName>
        <fullName evidence="10">UvrD-like helicase C-terminal domain-containing protein</fullName>
    </recommendedName>
</protein>
<keyword evidence="4" id="KW-0378">Hydrolase</keyword>
<dbReference type="GO" id="GO:0003677">
    <property type="term" value="F:DNA binding"/>
    <property type="evidence" value="ECO:0007669"/>
    <property type="project" value="UniProtKB-KW"/>
</dbReference>
<keyword evidence="1" id="KW-0540">Nuclease</keyword>
<dbReference type="GO" id="GO:0004386">
    <property type="term" value="F:helicase activity"/>
    <property type="evidence" value="ECO:0007669"/>
    <property type="project" value="UniProtKB-KW"/>
</dbReference>
<comment type="caution">
    <text evidence="11">The sequence shown here is derived from an EMBL/GenBank/DDBJ whole genome shotgun (WGS) entry which is preliminary data.</text>
</comment>
<accession>A0A7I9VPA7</accession>
<keyword evidence="5" id="KW-0347">Helicase</keyword>
<evidence type="ECO:0000256" key="7">
    <source>
        <dbReference type="ARBA" id="ARBA00022840"/>
    </source>
</evidence>
<evidence type="ECO:0000256" key="6">
    <source>
        <dbReference type="ARBA" id="ARBA00022839"/>
    </source>
</evidence>
<dbReference type="GO" id="GO:0005524">
    <property type="term" value="F:ATP binding"/>
    <property type="evidence" value="ECO:0007669"/>
    <property type="project" value="UniProtKB-KW"/>
</dbReference>
<evidence type="ECO:0000256" key="1">
    <source>
        <dbReference type="ARBA" id="ARBA00022722"/>
    </source>
</evidence>
<dbReference type="Gene3D" id="3.90.320.10">
    <property type="match status" value="1"/>
</dbReference>
<dbReference type="InterPro" id="IPR011604">
    <property type="entry name" value="PDDEXK-like_dom_sf"/>
</dbReference>
<keyword evidence="7" id="KW-0067">ATP-binding</keyword>
<sequence length="1018" mass="102723">MPALCLVPTPLRAARAARRLCDAQGGVLLGAHLTTLDRLAPAVLAAARDPRPVLSPLAERLLAAEVGEATGGPLAGAGPGSGLADALAAALGELRRAEASPGTLRAAAGALGGAAGARLALLAGALEAYEARLEAAGALDRAGALRAAAGALQRGAAPEELRELDVLVVEGFRALAPAALDAVGALARRARRTELRLPFFPLRPELCAPVEPLLRRLEGWHELAGERDVTLALEDLELAGRAPRLTAALAALAGGAAGAAGGDGVLLAAAGAGEEGEAEVAAELAAQLVERGFAPDEIAVVAPSAERAAPALARAFAAAGLPFAPGCGPALAEAAPVRAALQALAAAVRPGRAALEAVAASPYLGAARLPARLGYWLDRAGALDGRGDPEAALRARAAALGSPAAARERAELLRSADALQGLSASLRPLGAPGLPREHAARLRGYLAAAGARRRAARAPAEVAARDLAALGRLEDAADELARALSALGRGERRLEAAAWEALLGAAVAGAAAPPPEPAAGAVELWPLSEAPGLSARAVLVTGCNRGAFPAAGRADPFLRDPERAAVNRALGSAALAPGPLRRAEGLHAAFCALAAGREALALTWAAPGPDGSGGPASPLALELLALAGVAPPGAPAGEPALAACRTPAGALRAAARLWREGQGASALAALAGAGDLGARAAAAGARGALERERGEAIAGRRAHPYAGALPPALRAELARALPAEWTPSQLERHARCPFQLLAALVLGLADPEAAELDIDPRDEGRLAHAVLERFLRARLARGSGPLRGGEDERAELRAAAAALFGSFERDGRTGDPALWAGRRAAVLARLERVVQAEAEAAGGAAPALLEYRFGGDSGVPPLAFQGPDGEVLLQGRLDRVDAAPDRLVLIDYKNSASPLWKQKLEPEALGETNFQVPAYLLAAARALPGRVRLEATYLLLRSAVRLAPFAGGADEPLLAASPAAREAARALGVRPFGDAVVEAVGRIRAGELPIAPRDCAGCAFGAVCRAEAVAEEAP</sequence>
<proteinExistence type="predicted"/>
<dbReference type="SUPFAM" id="SSF52540">
    <property type="entry name" value="P-loop containing nucleoside triphosphate hydrolases"/>
    <property type="match status" value="1"/>
</dbReference>
<keyword evidence="3" id="KW-0227">DNA damage</keyword>
<dbReference type="InterPro" id="IPR038726">
    <property type="entry name" value="PDDEXK_AddAB-type"/>
</dbReference>
<dbReference type="AlphaFoldDB" id="A0A7I9VPA7"/>
<dbReference type="Proteomes" id="UP000503640">
    <property type="component" value="Unassembled WGS sequence"/>
</dbReference>
<evidence type="ECO:0000256" key="9">
    <source>
        <dbReference type="ARBA" id="ARBA00023204"/>
    </source>
</evidence>
<feature type="domain" description="UvrD-like helicase C-terminal" evidence="10">
    <location>
        <begin position="233"/>
        <end position="532"/>
    </location>
</feature>
<dbReference type="InterPro" id="IPR014017">
    <property type="entry name" value="DNA_helicase_UvrD-like_C"/>
</dbReference>
<dbReference type="PROSITE" id="PS51217">
    <property type="entry name" value="UVRD_HELICASE_CTER"/>
    <property type="match status" value="1"/>
</dbReference>
<evidence type="ECO:0000256" key="5">
    <source>
        <dbReference type="ARBA" id="ARBA00022806"/>
    </source>
</evidence>
<evidence type="ECO:0000256" key="4">
    <source>
        <dbReference type="ARBA" id="ARBA00022801"/>
    </source>
</evidence>
<keyword evidence="2" id="KW-0547">Nucleotide-binding</keyword>
<dbReference type="Pfam" id="PF12705">
    <property type="entry name" value="PDDEXK_1"/>
    <property type="match status" value="1"/>
</dbReference>
<dbReference type="GO" id="GO:0006281">
    <property type="term" value="P:DNA repair"/>
    <property type="evidence" value="ECO:0007669"/>
    <property type="project" value="UniProtKB-KW"/>
</dbReference>
<keyword evidence="8" id="KW-0238">DNA-binding</keyword>
<dbReference type="GO" id="GO:0004527">
    <property type="term" value="F:exonuclease activity"/>
    <property type="evidence" value="ECO:0007669"/>
    <property type="project" value="UniProtKB-KW"/>
</dbReference>
<evidence type="ECO:0000313" key="12">
    <source>
        <dbReference type="Proteomes" id="UP000503640"/>
    </source>
</evidence>
<dbReference type="InterPro" id="IPR027417">
    <property type="entry name" value="P-loop_NTPase"/>
</dbReference>
<keyword evidence="12" id="KW-1185">Reference proteome</keyword>
<evidence type="ECO:0000256" key="2">
    <source>
        <dbReference type="ARBA" id="ARBA00022741"/>
    </source>
</evidence>
<evidence type="ECO:0000256" key="8">
    <source>
        <dbReference type="ARBA" id="ARBA00023125"/>
    </source>
</evidence>
<dbReference type="EMBL" id="BJTG01000006">
    <property type="protein sequence ID" value="GEJ57959.1"/>
    <property type="molecule type" value="Genomic_DNA"/>
</dbReference>